<dbReference type="Pfam" id="PF01624">
    <property type="entry name" value="MutS_I"/>
    <property type="match status" value="1"/>
</dbReference>
<evidence type="ECO:0000256" key="7">
    <source>
        <dbReference type="ARBA" id="ARBA00023125"/>
    </source>
</evidence>
<dbReference type="Pfam" id="PF05192">
    <property type="entry name" value="MutS_III"/>
    <property type="match status" value="1"/>
</dbReference>
<feature type="compositionally biased region" description="Polar residues" evidence="14">
    <location>
        <begin position="92"/>
        <end position="106"/>
    </location>
</feature>
<dbReference type="GO" id="GO:0006312">
    <property type="term" value="P:mitotic recombination"/>
    <property type="evidence" value="ECO:0007669"/>
    <property type="project" value="TreeGrafter"/>
</dbReference>
<feature type="region of interest" description="Disordered" evidence="14">
    <location>
        <begin position="141"/>
        <end position="163"/>
    </location>
</feature>
<evidence type="ECO:0000256" key="4">
    <source>
        <dbReference type="ARBA" id="ARBA00022741"/>
    </source>
</evidence>
<dbReference type="SMART" id="SM00533">
    <property type="entry name" value="MUTSd"/>
    <property type="match status" value="1"/>
</dbReference>
<dbReference type="NCBIfam" id="NF003810">
    <property type="entry name" value="PRK05399.1"/>
    <property type="match status" value="1"/>
</dbReference>
<dbReference type="Gene3D" id="3.30.420.110">
    <property type="entry name" value="MutS, connector domain"/>
    <property type="match status" value="1"/>
</dbReference>
<keyword evidence="8" id="KW-0234">DNA repair</keyword>
<dbReference type="Pfam" id="PF05190">
    <property type="entry name" value="MutS_IV"/>
    <property type="match status" value="1"/>
</dbReference>
<evidence type="ECO:0000256" key="13">
    <source>
        <dbReference type="ARBA" id="ARBA00073774"/>
    </source>
</evidence>
<feature type="compositionally biased region" description="Polar residues" evidence="14">
    <location>
        <begin position="1"/>
        <end position="13"/>
    </location>
</feature>
<evidence type="ECO:0000313" key="17">
    <source>
        <dbReference type="Proteomes" id="UP000054477"/>
    </source>
</evidence>
<dbReference type="AlphaFoldDB" id="A0A0C9Y8L6"/>
<dbReference type="PROSITE" id="PS00486">
    <property type="entry name" value="DNA_MISMATCH_REPAIR_2"/>
    <property type="match status" value="1"/>
</dbReference>
<feature type="compositionally biased region" description="Basic and acidic residues" evidence="14">
    <location>
        <begin position="47"/>
        <end position="69"/>
    </location>
</feature>
<dbReference type="SMART" id="SM00534">
    <property type="entry name" value="MUTSac"/>
    <property type="match status" value="1"/>
</dbReference>
<dbReference type="PIRSF" id="PIRSF037677">
    <property type="entry name" value="DNA_mis_repair_Msh6"/>
    <property type="match status" value="1"/>
</dbReference>
<dbReference type="InterPro" id="IPR036678">
    <property type="entry name" value="MutS_con_dom_sf"/>
</dbReference>
<dbReference type="SUPFAM" id="SSF52540">
    <property type="entry name" value="P-loop containing nucleoside triphosphate hydrolases"/>
    <property type="match status" value="1"/>
</dbReference>
<dbReference type="InterPro" id="IPR027417">
    <property type="entry name" value="P-loop_NTPase"/>
</dbReference>
<comment type="similarity">
    <text evidence="2">Belongs to the DNA mismatch repair MutS family. MSH3 subfamily.</text>
</comment>
<dbReference type="InterPro" id="IPR017261">
    <property type="entry name" value="DNA_mismatch_repair_MutS/MSH"/>
</dbReference>
<comment type="subcellular location">
    <subcellularLocation>
        <location evidence="1">Nucleus</location>
    </subcellularLocation>
</comment>
<dbReference type="SUPFAM" id="SSF48334">
    <property type="entry name" value="DNA repair protein MutS, domain III"/>
    <property type="match status" value="1"/>
</dbReference>
<dbReference type="InterPro" id="IPR000432">
    <property type="entry name" value="DNA_mismatch_repair_MutS_C"/>
</dbReference>
<evidence type="ECO:0000256" key="2">
    <source>
        <dbReference type="ARBA" id="ARBA00007094"/>
    </source>
</evidence>
<keyword evidence="4" id="KW-0547">Nucleotide-binding</keyword>
<keyword evidence="17" id="KW-1185">Reference proteome</keyword>
<dbReference type="GO" id="GO:0005524">
    <property type="term" value="F:ATP binding"/>
    <property type="evidence" value="ECO:0007669"/>
    <property type="project" value="UniProtKB-KW"/>
</dbReference>
<protein>
    <recommendedName>
        <fullName evidence="3 13">DNA mismatch repair protein MSH3</fullName>
    </recommendedName>
    <alternativeName>
        <fullName evidence="3 13">DNA mismatch repair protein MSH3</fullName>
    </alternativeName>
    <alternativeName>
        <fullName evidence="12">MutS protein homolog 3</fullName>
    </alternativeName>
</protein>
<evidence type="ECO:0000256" key="8">
    <source>
        <dbReference type="ARBA" id="ARBA00023204"/>
    </source>
</evidence>
<dbReference type="GO" id="GO:0005634">
    <property type="term" value="C:nucleus"/>
    <property type="evidence" value="ECO:0007669"/>
    <property type="project" value="UniProtKB-SubCell"/>
</dbReference>
<keyword evidence="6" id="KW-0067">ATP-binding</keyword>
<evidence type="ECO:0000256" key="5">
    <source>
        <dbReference type="ARBA" id="ARBA00022763"/>
    </source>
</evidence>
<organism evidence="16 17">
    <name type="scientific">Laccaria amethystina LaAM-08-1</name>
    <dbReference type="NCBI Taxonomy" id="1095629"/>
    <lineage>
        <taxon>Eukaryota</taxon>
        <taxon>Fungi</taxon>
        <taxon>Dikarya</taxon>
        <taxon>Basidiomycota</taxon>
        <taxon>Agaricomycotina</taxon>
        <taxon>Agaricomycetes</taxon>
        <taxon>Agaricomycetidae</taxon>
        <taxon>Agaricales</taxon>
        <taxon>Agaricineae</taxon>
        <taxon>Hydnangiaceae</taxon>
        <taxon>Laccaria</taxon>
    </lineage>
</organism>
<evidence type="ECO:0000256" key="10">
    <source>
        <dbReference type="ARBA" id="ARBA00025373"/>
    </source>
</evidence>
<dbReference type="InterPro" id="IPR007695">
    <property type="entry name" value="DNA_mismatch_repair_MutS-lik_N"/>
</dbReference>
<reference evidence="17" key="2">
    <citation type="submission" date="2015-01" db="EMBL/GenBank/DDBJ databases">
        <title>Evolutionary Origins and Diversification of the Mycorrhizal Mutualists.</title>
        <authorList>
            <consortium name="DOE Joint Genome Institute"/>
            <consortium name="Mycorrhizal Genomics Consortium"/>
            <person name="Kohler A."/>
            <person name="Kuo A."/>
            <person name="Nagy L.G."/>
            <person name="Floudas D."/>
            <person name="Copeland A."/>
            <person name="Barry K.W."/>
            <person name="Cichocki N."/>
            <person name="Veneault-Fourrey C."/>
            <person name="LaButti K."/>
            <person name="Lindquist E.A."/>
            <person name="Lipzen A."/>
            <person name="Lundell T."/>
            <person name="Morin E."/>
            <person name="Murat C."/>
            <person name="Riley R."/>
            <person name="Ohm R."/>
            <person name="Sun H."/>
            <person name="Tunlid A."/>
            <person name="Henrissat B."/>
            <person name="Grigoriev I.V."/>
            <person name="Hibbett D.S."/>
            <person name="Martin F."/>
        </authorList>
    </citation>
    <scope>NUCLEOTIDE SEQUENCE [LARGE SCALE GENOMIC DNA]</scope>
    <source>
        <strain evidence="17">LaAM-08-1</strain>
    </source>
</reference>
<dbReference type="Proteomes" id="UP000054477">
    <property type="component" value="Unassembled WGS sequence"/>
</dbReference>
<dbReference type="PANTHER" id="PTHR11361:SF122">
    <property type="entry name" value="DNA MISMATCH REPAIR PROTEIN MSH3"/>
    <property type="match status" value="1"/>
</dbReference>
<dbReference type="EMBL" id="KN838552">
    <property type="protein sequence ID" value="KIK06532.1"/>
    <property type="molecule type" value="Genomic_DNA"/>
</dbReference>
<evidence type="ECO:0000313" key="16">
    <source>
        <dbReference type="EMBL" id="KIK06532.1"/>
    </source>
</evidence>
<dbReference type="OrthoDB" id="121051at2759"/>
<evidence type="ECO:0000256" key="11">
    <source>
        <dbReference type="ARBA" id="ARBA00025902"/>
    </source>
</evidence>
<feature type="domain" description="DNA mismatch repair proteins mutS family" evidence="15">
    <location>
        <begin position="898"/>
        <end position="914"/>
    </location>
</feature>
<dbReference type="FunFam" id="3.40.1170.10:FF:000004">
    <property type="entry name" value="DNA mismatch repair protein"/>
    <property type="match status" value="1"/>
</dbReference>
<dbReference type="Gene3D" id="3.40.50.300">
    <property type="entry name" value="P-loop containing nucleotide triphosphate hydrolases"/>
    <property type="match status" value="1"/>
</dbReference>
<dbReference type="InterPro" id="IPR036187">
    <property type="entry name" value="DNA_mismatch_repair_MutS_sf"/>
</dbReference>
<name>A0A0C9Y8L6_9AGAR</name>
<evidence type="ECO:0000256" key="14">
    <source>
        <dbReference type="SAM" id="MobiDB-lite"/>
    </source>
</evidence>
<dbReference type="PANTHER" id="PTHR11361">
    <property type="entry name" value="DNA MISMATCH REPAIR PROTEIN MUTS FAMILY MEMBER"/>
    <property type="match status" value="1"/>
</dbReference>
<evidence type="ECO:0000256" key="3">
    <source>
        <dbReference type="ARBA" id="ARBA00022151"/>
    </source>
</evidence>
<proteinExistence type="inferred from homology"/>
<keyword evidence="7" id="KW-0238">DNA-binding</keyword>
<feature type="region of interest" description="Disordered" evidence="14">
    <location>
        <begin position="1"/>
        <end position="125"/>
    </location>
</feature>
<dbReference type="Pfam" id="PF00488">
    <property type="entry name" value="MutS_V"/>
    <property type="match status" value="1"/>
</dbReference>
<dbReference type="Gene3D" id="3.40.1170.10">
    <property type="entry name" value="DNA repair protein MutS, domain I"/>
    <property type="match status" value="1"/>
</dbReference>
<sequence length="1025" mass="115498">MTSQSTLSNFFQRHTSEKTPNKRPASPIDLTVSDDDGPVQRKKLRTNTREETSNLRTTEDWRFSPEKPRKMASPTPAQRQRREKFKMKFLQDNGSSLRRSSQTPQTEADPMDVEEENSLVSEEDSCDGAFQKLTEIFLHKSKGKSKATASPKRTRRHAEIGPSGQAYTPLELQVRQLKKENPGTVLMVEVGYKYKFFDDDAKVAAKELGMVAFNDRNFIVASIPIHRRDVHLKKLLAQGYRVGLVQQIETAALKKIGDNRNAPFDRKLTHLYTAATYVDGLDSVDDLEKYSPSQFMCLIEERRPNNPSMVSIAMISICTSTGDVVWDEFDDTIMRIELETRLAHTRPSELLLPRKGLSEPTSKMLSQIAGTSATGSPIRIEYFPVVMPYEDAFSKISGFYTDKTKTGVASENFISGKLLAESIGLPKRVITALAHTINYLSAFGLADALLETKFFNKFTTRAHMLLAANTLANLEIYRNETDKSTHGSLMWILDRTKTKFGARLLRDWVGRPLVDKRVLQDRVDAVEELKGSTSEKLVTLRQVLRRLPDLARGLCRIQYGQCTPQELAVLLTAFNKIGQAFDETKTPKDVGFNSRLLNDIIFSLSKLRQPMKDLLDTVNISMAAEGKKEAMWVDPERHPNIANTEMAIVAIEVELQDELKRIRKLLRFPSLTWSSHLDDEYLVEVKNKDNRPIPDKWTLHSKTKTHARYQPPEVRAVLEERAQYKEMLQVEANKAFQTFLKEISQNCYAPLRDAVNKLAIADCLLSFAQVALQENYVRPEYLDDNTLEIVDGRHPMVEALRADPYVPNSVTMTSEHSLSKIITGPNMGGKSSSVRMIALIVIMAQIGCYVPALSVKLGLVDSILTRMGASDDIARGHSTFMVEMSETSEILHSATNKSLVILDELGRGTSTFDGMAIAHAVLEYLVKTTRCKTLFITHYPVVASSLEKKYPSHVQNLHMGYEADTRVDGTRDITFTYRLKKGMASESFGIECGRLAGLDSSILSIATERSSQMRREVEGRIRKNK</sequence>
<dbReference type="InterPro" id="IPR007696">
    <property type="entry name" value="DNA_mismatch_repair_MutS_core"/>
</dbReference>
<keyword evidence="5" id="KW-0227">DNA damage</keyword>
<dbReference type="Gene3D" id="1.10.1420.10">
    <property type="match status" value="2"/>
</dbReference>
<dbReference type="GO" id="GO:0006298">
    <property type="term" value="P:mismatch repair"/>
    <property type="evidence" value="ECO:0007669"/>
    <property type="project" value="InterPro"/>
</dbReference>
<keyword evidence="9" id="KW-0539">Nucleus</keyword>
<evidence type="ECO:0000259" key="15">
    <source>
        <dbReference type="PROSITE" id="PS00486"/>
    </source>
</evidence>
<dbReference type="STRING" id="1095629.A0A0C9Y8L6"/>
<reference evidence="16 17" key="1">
    <citation type="submission" date="2014-04" db="EMBL/GenBank/DDBJ databases">
        <authorList>
            <consortium name="DOE Joint Genome Institute"/>
            <person name="Kuo A."/>
            <person name="Kohler A."/>
            <person name="Nagy L.G."/>
            <person name="Floudas D."/>
            <person name="Copeland A."/>
            <person name="Barry K.W."/>
            <person name="Cichocki N."/>
            <person name="Veneault-Fourrey C."/>
            <person name="LaButti K."/>
            <person name="Lindquist E.A."/>
            <person name="Lipzen A."/>
            <person name="Lundell T."/>
            <person name="Morin E."/>
            <person name="Murat C."/>
            <person name="Sun H."/>
            <person name="Tunlid A."/>
            <person name="Henrissat B."/>
            <person name="Grigoriev I.V."/>
            <person name="Hibbett D.S."/>
            <person name="Martin F."/>
            <person name="Nordberg H.P."/>
            <person name="Cantor M.N."/>
            <person name="Hua S.X."/>
        </authorList>
    </citation>
    <scope>NUCLEOTIDE SEQUENCE [LARGE SCALE GENOMIC DNA]</scope>
    <source>
        <strain evidence="16 17">LaAM-08-1</strain>
    </source>
</reference>
<dbReference type="InterPro" id="IPR045076">
    <property type="entry name" value="MutS"/>
</dbReference>
<evidence type="ECO:0000256" key="12">
    <source>
        <dbReference type="ARBA" id="ARBA00029792"/>
    </source>
</evidence>
<dbReference type="GO" id="GO:0140664">
    <property type="term" value="F:ATP-dependent DNA damage sensor activity"/>
    <property type="evidence" value="ECO:0007669"/>
    <property type="project" value="InterPro"/>
</dbReference>
<feature type="compositionally biased region" description="Acidic residues" evidence="14">
    <location>
        <begin position="109"/>
        <end position="125"/>
    </location>
</feature>
<dbReference type="GO" id="GO:0030983">
    <property type="term" value="F:mismatched DNA binding"/>
    <property type="evidence" value="ECO:0007669"/>
    <property type="project" value="InterPro"/>
</dbReference>
<dbReference type="HOGENOM" id="CLU_002472_0_2_1"/>
<dbReference type="FunFam" id="3.40.50.300:FF:000870">
    <property type="entry name" value="MutS protein homolog 4"/>
    <property type="match status" value="1"/>
</dbReference>
<evidence type="ECO:0000256" key="6">
    <source>
        <dbReference type="ARBA" id="ARBA00022840"/>
    </source>
</evidence>
<accession>A0A0C9Y8L6</accession>
<evidence type="ECO:0000256" key="9">
    <source>
        <dbReference type="ARBA" id="ARBA00023242"/>
    </source>
</evidence>
<comment type="subunit">
    <text evidence="11">Heterodimer consisting of MSH2-MSH3 (MutS beta). Forms a ternary complex with MutL alpha (MLH1-PMS1).</text>
</comment>
<comment type="function">
    <text evidence="10">Component of the post-replicative DNA mismatch repair system (MMR). Heterodimerizes with MSH2 to form MutS beta, which binds to DNA mismatches thereby initiating DNA repair. MSH3 provides substrate-binding and substrate specificity to the complex. When bound, the MutS beta heterodimer bends the DNA helix and shields approximately 20 base pairs. Acts mainly to repair insertion-deletion loops (IDLs) from 2 to 13 nucleotides in size, but can also repair base-base and single insertion-deletion mismatches that occur during replication. After mismatch binding, forms a ternary complex with the MutL alpha heterodimer, which is thought to be responsible for directing the downstream MMR events, including strand discrimination, excision, and resynthesis. ATP binding and hydrolysis play a pivotal role in mismatch repair functions.</text>
</comment>
<gene>
    <name evidence="16" type="ORF">K443DRAFT_129812</name>
</gene>
<dbReference type="InterPro" id="IPR016151">
    <property type="entry name" value="DNA_mismatch_repair_MutS_N"/>
</dbReference>
<dbReference type="SUPFAM" id="SSF55271">
    <property type="entry name" value="DNA repair protein MutS, domain I"/>
    <property type="match status" value="1"/>
</dbReference>
<dbReference type="InterPro" id="IPR007861">
    <property type="entry name" value="DNA_mismatch_repair_MutS_clamp"/>
</dbReference>
<evidence type="ECO:0000256" key="1">
    <source>
        <dbReference type="ARBA" id="ARBA00004123"/>
    </source>
</evidence>